<name>A0A839AJA3_9HYPH</name>
<evidence type="ECO:0000313" key="1">
    <source>
        <dbReference type="EMBL" id="MBA5779024.1"/>
    </source>
</evidence>
<dbReference type="RefSeq" id="WP_182167855.1">
    <property type="nucleotide sequence ID" value="NZ_JACFXV010000065.1"/>
</dbReference>
<dbReference type="GO" id="GO:0019825">
    <property type="term" value="F:oxygen binding"/>
    <property type="evidence" value="ECO:0007669"/>
    <property type="project" value="InterPro"/>
</dbReference>
<reference evidence="1 2" key="1">
    <citation type="submission" date="2020-07" db="EMBL/GenBank/DDBJ databases">
        <title>Stappia sp., F7233, whole genome shotgun sequencing project.</title>
        <authorList>
            <person name="Jiang S."/>
            <person name="Liu Z.W."/>
            <person name="Du Z.J."/>
        </authorList>
    </citation>
    <scope>NUCLEOTIDE SEQUENCE [LARGE SCALE GENOMIC DNA]</scope>
    <source>
        <strain evidence="1 2">F7233</strain>
    </source>
</reference>
<dbReference type="SUPFAM" id="SSF46458">
    <property type="entry name" value="Globin-like"/>
    <property type="match status" value="1"/>
</dbReference>
<dbReference type="InterPro" id="IPR012292">
    <property type="entry name" value="Globin/Proto"/>
</dbReference>
<gene>
    <name evidence="1" type="ORF">H2509_17995</name>
</gene>
<dbReference type="CDD" id="cd08916">
    <property type="entry name" value="TrHb3_P"/>
    <property type="match status" value="1"/>
</dbReference>
<dbReference type="InterPro" id="IPR009050">
    <property type="entry name" value="Globin-like_sf"/>
</dbReference>
<comment type="caution">
    <text evidence="1">The sequence shown here is derived from an EMBL/GenBank/DDBJ whole genome shotgun (WGS) entry which is preliminary data.</text>
</comment>
<accession>A0A839AJA3</accession>
<keyword evidence="2" id="KW-1185">Reference proteome</keyword>
<dbReference type="GO" id="GO:0020037">
    <property type="term" value="F:heme binding"/>
    <property type="evidence" value="ECO:0007669"/>
    <property type="project" value="InterPro"/>
</dbReference>
<protein>
    <submittedName>
        <fullName evidence="1">Group III truncated hemoglobin</fullName>
    </submittedName>
</protein>
<dbReference type="AlphaFoldDB" id="A0A839AJA3"/>
<sequence length="148" mass="16205">MTEIDIRPAGARNAVHPSIDADGISRLVDTFYGRIREHPRLGPIFEAKLEGNWTPHLQKMKLFWHSVLLKSGAYKGRPVPTHLALKSIVSSDYGEWLAVFRPVAHEVFEAEAAEAVIEVAERIAQSLWLATFGFAGSDVPGALKSSGG</sequence>
<organism evidence="1 2">
    <name type="scientific">Stappia albiluteola</name>
    <dbReference type="NCBI Taxonomy" id="2758565"/>
    <lineage>
        <taxon>Bacteria</taxon>
        <taxon>Pseudomonadati</taxon>
        <taxon>Pseudomonadota</taxon>
        <taxon>Alphaproteobacteria</taxon>
        <taxon>Hyphomicrobiales</taxon>
        <taxon>Stappiaceae</taxon>
        <taxon>Stappia</taxon>
    </lineage>
</organism>
<dbReference type="Gene3D" id="1.10.490.10">
    <property type="entry name" value="Globins"/>
    <property type="match status" value="1"/>
</dbReference>
<evidence type="ECO:0000313" key="2">
    <source>
        <dbReference type="Proteomes" id="UP000541109"/>
    </source>
</evidence>
<proteinExistence type="predicted"/>
<dbReference type="EMBL" id="JACFXV010000065">
    <property type="protein sequence ID" value="MBA5779024.1"/>
    <property type="molecule type" value="Genomic_DNA"/>
</dbReference>
<dbReference type="Proteomes" id="UP000541109">
    <property type="component" value="Unassembled WGS sequence"/>
</dbReference>